<evidence type="ECO:0000259" key="1">
    <source>
        <dbReference type="PROSITE" id="PS50995"/>
    </source>
</evidence>
<dbReference type="InterPro" id="IPR036388">
    <property type="entry name" value="WH-like_DNA-bd_sf"/>
</dbReference>
<sequence length="189" mass="22204">MWSAQGNFNFFQTTRNYQKLYACWYIKCRYILFQTSNAMSIETDIKQKKFRSSYQRLVINLVYTSNWLVYKQLDVFREYDLTLQQYNVLRILRGQKSNPIKVSDIADRMLDKNSNTSRLVDKLLLKGLAERKSCPSDRRAVDVVITEAGLDILKKIDPVEEEWENSLNSITPEEADQISALLDKLRKSE</sequence>
<dbReference type="InterPro" id="IPR036390">
    <property type="entry name" value="WH_DNA-bd_sf"/>
</dbReference>
<dbReference type="InterPro" id="IPR039422">
    <property type="entry name" value="MarR/SlyA-like"/>
</dbReference>
<dbReference type="AlphaFoldDB" id="A0A916NKF3"/>
<evidence type="ECO:0000313" key="3">
    <source>
        <dbReference type="Proteomes" id="UP000680038"/>
    </source>
</evidence>
<dbReference type="SUPFAM" id="SSF46785">
    <property type="entry name" value="Winged helix' DNA-binding domain"/>
    <property type="match status" value="1"/>
</dbReference>
<accession>A0A916NKF3</accession>
<evidence type="ECO:0000313" key="2">
    <source>
        <dbReference type="EMBL" id="CAG4994446.1"/>
    </source>
</evidence>
<gene>
    <name evidence="2" type="ORF">DYBT9275_01394</name>
</gene>
<dbReference type="GO" id="GO:0003700">
    <property type="term" value="F:DNA-binding transcription factor activity"/>
    <property type="evidence" value="ECO:0007669"/>
    <property type="project" value="InterPro"/>
</dbReference>
<name>A0A916NKF3_9BACT</name>
<organism evidence="2 3">
    <name type="scientific">Dyadobacter helix</name>
    <dbReference type="NCBI Taxonomy" id="2822344"/>
    <lineage>
        <taxon>Bacteria</taxon>
        <taxon>Pseudomonadati</taxon>
        <taxon>Bacteroidota</taxon>
        <taxon>Cytophagia</taxon>
        <taxon>Cytophagales</taxon>
        <taxon>Spirosomataceae</taxon>
        <taxon>Dyadobacter</taxon>
    </lineage>
</organism>
<dbReference type="PANTHER" id="PTHR33164:SF43">
    <property type="entry name" value="HTH-TYPE TRANSCRIPTIONAL REPRESSOR YETL"/>
    <property type="match status" value="1"/>
</dbReference>
<keyword evidence="3" id="KW-1185">Reference proteome</keyword>
<dbReference type="GO" id="GO:0006950">
    <property type="term" value="P:response to stress"/>
    <property type="evidence" value="ECO:0007669"/>
    <property type="project" value="TreeGrafter"/>
</dbReference>
<dbReference type="PROSITE" id="PS50995">
    <property type="entry name" value="HTH_MARR_2"/>
    <property type="match status" value="1"/>
</dbReference>
<dbReference type="Proteomes" id="UP000680038">
    <property type="component" value="Unassembled WGS sequence"/>
</dbReference>
<feature type="domain" description="HTH marR-type" evidence="1">
    <location>
        <begin position="51"/>
        <end position="187"/>
    </location>
</feature>
<dbReference type="Gene3D" id="1.10.10.10">
    <property type="entry name" value="Winged helix-like DNA-binding domain superfamily/Winged helix DNA-binding domain"/>
    <property type="match status" value="1"/>
</dbReference>
<dbReference type="SMART" id="SM00347">
    <property type="entry name" value="HTH_MARR"/>
    <property type="match status" value="1"/>
</dbReference>
<dbReference type="PANTHER" id="PTHR33164">
    <property type="entry name" value="TRANSCRIPTIONAL REGULATOR, MARR FAMILY"/>
    <property type="match status" value="1"/>
</dbReference>
<dbReference type="InterPro" id="IPR000835">
    <property type="entry name" value="HTH_MarR-typ"/>
</dbReference>
<proteinExistence type="predicted"/>
<dbReference type="Pfam" id="PF01047">
    <property type="entry name" value="MarR"/>
    <property type="match status" value="1"/>
</dbReference>
<reference evidence="2" key="1">
    <citation type="submission" date="2021-04" db="EMBL/GenBank/DDBJ databases">
        <authorList>
            <person name="Rodrigo-Torres L."/>
            <person name="Arahal R. D."/>
            <person name="Lucena T."/>
        </authorList>
    </citation>
    <scope>NUCLEOTIDE SEQUENCE</scope>
    <source>
        <strain evidence="2">CECT 9275</strain>
    </source>
</reference>
<dbReference type="EMBL" id="CAJRAF010000001">
    <property type="protein sequence ID" value="CAG4994446.1"/>
    <property type="molecule type" value="Genomic_DNA"/>
</dbReference>
<dbReference type="PRINTS" id="PR00598">
    <property type="entry name" value="HTHMARR"/>
</dbReference>
<comment type="caution">
    <text evidence="2">The sequence shown here is derived from an EMBL/GenBank/DDBJ whole genome shotgun (WGS) entry which is preliminary data.</text>
</comment>
<protein>
    <recommendedName>
        <fullName evidence="1">HTH marR-type domain-containing protein</fullName>
    </recommendedName>
</protein>